<name>A0A974P2K6_9CAUL</name>
<sequence>MGRDHQLSRHRGPAPRLYLKDGPVLNLNLAKPGAVETAKPSVTPSLGTPGLPERAAVVLPAGQDKPAS</sequence>
<evidence type="ECO:0000313" key="1">
    <source>
        <dbReference type="EMBL" id="QQZ49244.1"/>
    </source>
</evidence>
<gene>
    <name evidence="1" type="ORF">JKL49_19300</name>
</gene>
<reference evidence="1" key="1">
    <citation type="submission" date="2021-01" db="EMBL/GenBank/DDBJ databases">
        <title>Genome sequence of Phenylobacterium sp. 20VBR1 isolated from a valley glaceir, Ny-Alesund, Svalbard.</title>
        <authorList>
            <person name="Thomas F.A."/>
            <person name="Krishnan K.P."/>
            <person name="Sinha R.K."/>
        </authorList>
    </citation>
    <scope>NUCLEOTIDE SEQUENCE</scope>
    <source>
        <strain evidence="1">20VBR1</strain>
    </source>
</reference>
<protein>
    <submittedName>
        <fullName evidence="1">Uncharacterized protein</fullName>
    </submittedName>
</protein>
<dbReference type="EMBL" id="CP068570">
    <property type="protein sequence ID" value="QQZ49244.1"/>
    <property type="molecule type" value="Genomic_DNA"/>
</dbReference>
<organism evidence="1">
    <name type="scientific">Phenylobacterium glaciei</name>
    <dbReference type="NCBI Taxonomy" id="2803784"/>
    <lineage>
        <taxon>Bacteria</taxon>
        <taxon>Pseudomonadati</taxon>
        <taxon>Pseudomonadota</taxon>
        <taxon>Alphaproteobacteria</taxon>
        <taxon>Caulobacterales</taxon>
        <taxon>Caulobacteraceae</taxon>
        <taxon>Phenylobacterium</taxon>
    </lineage>
</organism>
<proteinExistence type="predicted"/>
<dbReference type="AlphaFoldDB" id="A0A974P2K6"/>
<accession>A0A974P2K6</accession>